<gene>
    <name evidence="1" type="ORF">PVT71_00255</name>
</gene>
<dbReference type="EMBL" id="CP123384">
    <property type="protein sequence ID" value="XCC93672.1"/>
    <property type="molecule type" value="Genomic_DNA"/>
</dbReference>
<reference evidence="1" key="1">
    <citation type="submission" date="2023-02" db="EMBL/GenBank/DDBJ databases">
        <title>Description and genomic characterization of Salipiger bruguierae sp. nov., isolated from the sediment of mangrove plant Bruguiera sexangula.</title>
        <authorList>
            <person name="Long M."/>
        </authorList>
    </citation>
    <scope>NUCLEOTIDE SEQUENCE</scope>
    <source>
        <strain evidence="1">H15</strain>
    </source>
</reference>
<protein>
    <recommendedName>
        <fullName evidence="2">Helicase/UvrB N-terminal domain-containing protein</fullName>
    </recommendedName>
</protein>
<accession>A0AAU8AFR2</accession>
<organism evidence="1">
    <name type="scientific">Alloyangia sp. H15</name>
    <dbReference type="NCBI Taxonomy" id="3029062"/>
    <lineage>
        <taxon>Bacteria</taxon>
        <taxon>Pseudomonadati</taxon>
        <taxon>Pseudomonadota</taxon>
        <taxon>Alphaproteobacteria</taxon>
        <taxon>Rhodobacterales</taxon>
        <taxon>Roseobacteraceae</taxon>
        <taxon>Alloyangia</taxon>
    </lineage>
</organism>
<dbReference type="AlphaFoldDB" id="A0AAU8AFR2"/>
<name>A0AAU8AFR2_9RHOB</name>
<evidence type="ECO:0000313" key="1">
    <source>
        <dbReference type="EMBL" id="XCC93672.1"/>
    </source>
</evidence>
<sequence>MNQAHRFQAVFPVPDWRAPEDARRDLEQHMDVFIRAVASEDVPEKGNAPALTLKVSAGVGKTSTALRLLARHGRDLLASGHVLFYVPTLDLADRAAADLQALDGTLPISVVRGRLAHNPETGTEMCKRSDLVERMQTIVPSVTRALCRVERAGEIIQADCAANCPYLAQRMAGDAGIHFMAHSYLGTFPPIDRSTPIALRVIDEKVWPSLVSASDIRVEEFLQAPTRSFPVELQADLAVAKSGIVAALQNGLDVRSHLRVLGLDQGRLAALARAEADSQARLDIHPKDSQARVDFLISTFDQRALYASRKRQALFDLLASAEAIGPNRLTIEDQQTPSGQRQTIRLNRLIAIDRDAPLLMLDADADPLIADRLAQGTSFVAIEASPRAEIVQISDRTLSNTWLLDKARGSERRAKVLGIVKREVERAGGQGVLLVATKAVLAQLHADLGHPLYHGSDAELTRSIHGATTRWFGPKMLGVNDFERYRSIILVGRLQPDIREMEQQTRALFLEEERIEGHQNGPLPETPSLRVLGDGTLKNATSRSHADPRVRALLRQVRECATMQAIARLRLISPSEPKRVVLLCSMPLPELPVSKLVTLETLYHGLEDEPDPAGYLRLERSLRATMGQTVRGTRVSAAGLAADLPADFESLSTAKEFRRGRETDHMLDQIERIAARNAWPATRVQLSRRGHGGRPTFGIVLAPCERALFQAGKLWPELTATVPLPASKRQGAAR</sequence>
<dbReference type="RefSeq" id="WP_353472494.1">
    <property type="nucleotide sequence ID" value="NZ_CP123384.1"/>
</dbReference>
<proteinExistence type="predicted"/>
<evidence type="ECO:0008006" key="2">
    <source>
        <dbReference type="Google" id="ProtNLM"/>
    </source>
</evidence>